<dbReference type="STRING" id="1166018.FAES_1799"/>
<dbReference type="RefSeq" id="WP_015330908.1">
    <property type="nucleotide sequence ID" value="NC_020054.1"/>
</dbReference>
<organism evidence="1 2">
    <name type="scientific">Fibrella aestuarina BUZ 2</name>
    <dbReference type="NCBI Taxonomy" id="1166018"/>
    <lineage>
        <taxon>Bacteria</taxon>
        <taxon>Pseudomonadati</taxon>
        <taxon>Bacteroidota</taxon>
        <taxon>Cytophagia</taxon>
        <taxon>Cytophagales</taxon>
        <taxon>Spirosomataceae</taxon>
        <taxon>Fibrella</taxon>
    </lineage>
</organism>
<evidence type="ECO:0000313" key="1">
    <source>
        <dbReference type="EMBL" id="CCG99809.1"/>
    </source>
</evidence>
<reference evidence="1 2" key="1">
    <citation type="journal article" date="2012" name="J. Bacteriol.">
        <title>Genome Sequence of Fibrella aestuarina BUZ 2T, a Filamentous Marine Bacterium.</title>
        <authorList>
            <person name="Filippini M."/>
            <person name="Qi W."/>
            <person name="Blom J."/>
            <person name="Goesmann A."/>
            <person name="Smits T.H."/>
            <person name="Bagheri H.C."/>
        </authorList>
    </citation>
    <scope>NUCLEOTIDE SEQUENCE [LARGE SCALE GENOMIC DNA]</scope>
    <source>
        <strain evidence="2">BUZ 2T</strain>
    </source>
</reference>
<sequence length="96" mass="10458">MATLPTPALQIDPATRWALAVQYSDENNVTFCDALRIVAAGSDRALVVANIGDTYSELAKNGAGEWVWVERVEAADDEADDDGYYETKRFLATCAL</sequence>
<evidence type="ECO:0000313" key="2">
    <source>
        <dbReference type="Proteomes" id="UP000011058"/>
    </source>
</evidence>
<name>I0K6Q6_9BACT</name>
<proteinExistence type="predicted"/>
<accession>I0K6Q6</accession>
<dbReference type="KEGG" id="fae:FAES_1799"/>
<keyword evidence="2" id="KW-1185">Reference proteome</keyword>
<protein>
    <submittedName>
        <fullName evidence="1">Uncharacterized protein</fullName>
    </submittedName>
</protein>
<dbReference type="HOGENOM" id="CLU_2355565_0_0_10"/>
<dbReference type="Proteomes" id="UP000011058">
    <property type="component" value="Chromosome"/>
</dbReference>
<dbReference type="EMBL" id="HE796683">
    <property type="protein sequence ID" value="CCG99809.1"/>
    <property type="molecule type" value="Genomic_DNA"/>
</dbReference>
<dbReference type="AlphaFoldDB" id="I0K6Q6"/>
<gene>
    <name evidence="1" type="ORF">FAES_1799</name>
</gene>